<dbReference type="EMBL" id="NHYE01000244">
    <property type="protein sequence ID" value="PPR06801.1"/>
    <property type="molecule type" value="Genomic_DNA"/>
</dbReference>
<name>A0A409YUV4_9AGAR</name>
<keyword evidence="2" id="KW-1185">Reference proteome</keyword>
<dbReference type="InParanoid" id="A0A409YUV4"/>
<sequence length="110" mass="12270">MLEKGLRGFSLSEVDEALMMSPRTSKPTRLTGRITRILKSFNQHHELGNQIPLGEAGANPFTTQAPAYLTHVQVDKAISPLSPEQVQALNNYLEQLPCTWSRNTDARQLP</sequence>
<dbReference type="OrthoDB" id="2686689at2759"/>
<proteinExistence type="predicted"/>
<evidence type="ECO:0000313" key="2">
    <source>
        <dbReference type="Proteomes" id="UP000284706"/>
    </source>
</evidence>
<dbReference type="Proteomes" id="UP000284706">
    <property type="component" value="Unassembled WGS sequence"/>
</dbReference>
<dbReference type="AlphaFoldDB" id="A0A409YUV4"/>
<gene>
    <name evidence="1" type="ORF">CVT26_003866</name>
</gene>
<reference evidence="1 2" key="1">
    <citation type="journal article" date="2018" name="Evol. Lett.">
        <title>Horizontal gene cluster transfer increased hallucinogenic mushroom diversity.</title>
        <authorList>
            <person name="Reynolds H.T."/>
            <person name="Vijayakumar V."/>
            <person name="Gluck-Thaler E."/>
            <person name="Korotkin H.B."/>
            <person name="Matheny P.B."/>
            <person name="Slot J.C."/>
        </authorList>
    </citation>
    <scope>NUCLEOTIDE SEQUENCE [LARGE SCALE GENOMIC DNA]</scope>
    <source>
        <strain evidence="1 2">SRW20</strain>
    </source>
</reference>
<organism evidence="1 2">
    <name type="scientific">Gymnopilus dilepis</name>
    <dbReference type="NCBI Taxonomy" id="231916"/>
    <lineage>
        <taxon>Eukaryota</taxon>
        <taxon>Fungi</taxon>
        <taxon>Dikarya</taxon>
        <taxon>Basidiomycota</taxon>
        <taxon>Agaricomycotina</taxon>
        <taxon>Agaricomycetes</taxon>
        <taxon>Agaricomycetidae</taxon>
        <taxon>Agaricales</taxon>
        <taxon>Agaricineae</taxon>
        <taxon>Hymenogastraceae</taxon>
        <taxon>Gymnopilus</taxon>
    </lineage>
</organism>
<protein>
    <submittedName>
        <fullName evidence="1">Uncharacterized protein</fullName>
    </submittedName>
</protein>
<accession>A0A409YUV4</accession>
<evidence type="ECO:0000313" key="1">
    <source>
        <dbReference type="EMBL" id="PPR06801.1"/>
    </source>
</evidence>
<comment type="caution">
    <text evidence="1">The sequence shown here is derived from an EMBL/GenBank/DDBJ whole genome shotgun (WGS) entry which is preliminary data.</text>
</comment>